<protein>
    <submittedName>
        <fullName evidence="2">Uncharacterized protein</fullName>
    </submittedName>
</protein>
<sequence length="203" mass="23035">MLEFDYEEDADRVTENNSLSTLLDMTPSGLFPGGTKIFPSKFHLQQRTWKLLAGSAVYNIISLLVVIFAANGSEQSSTVATVFLILLVLFDGALVFVVWRWNTLDFRMYEEMVDRGLWLEGVFVFSTGDVVVRFNDLFRKVEMEFDSGTVSEAIARESENLLIIVYTDLSGRKQEYKVECDRLTNSASEIAQCINARDGQHYV</sequence>
<organism evidence="2 3">
    <name type="scientific">Hondaea fermentalgiana</name>
    <dbReference type="NCBI Taxonomy" id="2315210"/>
    <lineage>
        <taxon>Eukaryota</taxon>
        <taxon>Sar</taxon>
        <taxon>Stramenopiles</taxon>
        <taxon>Bigyra</taxon>
        <taxon>Labyrinthulomycetes</taxon>
        <taxon>Thraustochytrida</taxon>
        <taxon>Thraustochytriidae</taxon>
        <taxon>Hondaea</taxon>
    </lineage>
</organism>
<dbReference type="AlphaFoldDB" id="A0A2R5G360"/>
<feature type="transmembrane region" description="Helical" evidence="1">
    <location>
        <begin position="51"/>
        <end position="70"/>
    </location>
</feature>
<keyword evidence="1" id="KW-1133">Transmembrane helix</keyword>
<dbReference type="Proteomes" id="UP000241890">
    <property type="component" value="Unassembled WGS sequence"/>
</dbReference>
<dbReference type="EMBL" id="BEYU01000012">
    <property type="protein sequence ID" value="GBG25442.1"/>
    <property type="molecule type" value="Genomic_DNA"/>
</dbReference>
<feature type="transmembrane region" description="Helical" evidence="1">
    <location>
        <begin position="76"/>
        <end position="99"/>
    </location>
</feature>
<accession>A0A2R5G360</accession>
<gene>
    <name evidence="2" type="ORF">FCC1311_016602</name>
</gene>
<reference evidence="2 3" key="1">
    <citation type="submission" date="2017-12" db="EMBL/GenBank/DDBJ databases">
        <title>Sequencing, de novo assembly and annotation of complete genome of a new Thraustochytrid species, strain FCC1311.</title>
        <authorList>
            <person name="Sedici K."/>
            <person name="Godart F."/>
            <person name="Aiese Cigliano R."/>
            <person name="Sanseverino W."/>
            <person name="Barakat M."/>
            <person name="Ortet P."/>
            <person name="Marechal E."/>
            <person name="Cagnac O."/>
            <person name="Amato A."/>
        </authorList>
    </citation>
    <scope>NUCLEOTIDE SEQUENCE [LARGE SCALE GENOMIC DNA]</scope>
</reference>
<keyword evidence="1" id="KW-0812">Transmembrane</keyword>
<name>A0A2R5G360_9STRA</name>
<dbReference type="InParanoid" id="A0A2R5G360"/>
<comment type="caution">
    <text evidence="2">The sequence shown here is derived from an EMBL/GenBank/DDBJ whole genome shotgun (WGS) entry which is preliminary data.</text>
</comment>
<evidence type="ECO:0000313" key="3">
    <source>
        <dbReference type="Proteomes" id="UP000241890"/>
    </source>
</evidence>
<keyword evidence="3" id="KW-1185">Reference proteome</keyword>
<keyword evidence="1" id="KW-0472">Membrane</keyword>
<evidence type="ECO:0000256" key="1">
    <source>
        <dbReference type="SAM" id="Phobius"/>
    </source>
</evidence>
<proteinExistence type="predicted"/>
<evidence type="ECO:0000313" key="2">
    <source>
        <dbReference type="EMBL" id="GBG25442.1"/>
    </source>
</evidence>